<evidence type="ECO:0000313" key="1">
    <source>
        <dbReference type="EMBL" id="TWD13645.1"/>
    </source>
</evidence>
<evidence type="ECO:0000313" key="2">
    <source>
        <dbReference type="Proteomes" id="UP000315628"/>
    </source>
</evidence>
<comment type="caution">
    <text evidence="1">The sequence shown here is derived from an EMBL/GenBank/DDBJ whole genome shotgun (WGS) entry which is preliminary data.</text>
</comment>
<name>A0A560W807_9MICO</name>
<keyword evidence="2" id="KW-1185">Reference proteome</keyword>
<proteinExistence type="predicted"/>
<reference evidence="1 2" key="1">
    <citation type="submission" date="2019-06" db="EMBL/GenBank/DDBJ databases">
        <title>Sequencing the genomes of 1000 actinobacteria strains.</title>
        <authorList>
            <person name="Klenk H.-P."/>
        </authorList>
    </citation>
    <scope>NUCLEOTIDE SEQUENCE [LARGE SCALE GENOMIC DNA]</scope>
    <source>
        <strain evidence="1 2">DSM 18935</strain>
    </source>
</reference>
<gene>
    <name evidence="1" type="ORF">FB557_2272</name>
</gene>
<protein>
    <submittedName>
        <fullName evidence="1">Uncharacterized protein</fullName>
    </submittedName>
</protein>
<dbReference type="Proteomes" id="UP000315628">
    <property type="component" value="Unassembled WGS sequence"/>
</dbReference>
<sequence>MTTTMFDFIKRWRREGWPDYLERIEQRGLRETGACSRVHCHGAHYTVRGGDLPQWVQDLVGDRDVSGPEAPSADYREQVFREYSADTAWSHALATRDDLTALDDEWPTTGILQLANEARAAGTTTHLDVAFYITGVEQFGLEAWTLVLAPDAPASLVRSTHERLLALFPDEVRMTYERQGPDGFPATPESVGDHTWTFC</sequence>
<dbReference type="AlphaFoldDB" id="A0A560W807"/>
<dbReference type="EMBL" id="VIUW01000004">
    <property type="protein sequence ID" value="TWD13645.1"/>
    <property type="molecule type" value="Genomic_DNA"/>
</dbReference>
<organism evidence="1 2">
    <name type="scientific">Marihabitans asiaticum</name>
    <dbReference type="NCBI Taxonomy" id="415218"/>
    <lineage>
        <taxon>Bacteria</taxon>
        <taxon>Bacillati</taxon>
        <taxon>Actinomycetota</taxon>
        <taxon>Actinomycetes</taxon>
        <taxon>Micrococcales</taxon>
        <taxon>Intrasporangiaceae</taxon>
        <taxon>Marihabitans</taxon>
    </lineage>
</organism>
<accession>A0A560W807</accession>